<dbReference type="STRING" id="1484053.SAMN05444274_105327"/>
<organism evidence="1 2">
    <name type="scientific">Mariniphaga anaerophila</name>
    <dbReference type="NCBI Taxonomy" id="1484053"/>
    <lineage>
        <taxon>Bacteria</taxon>
        <taxon>Pseudomonadati</taxon>
        <taxon>Bacteroidota</taxon>
        <taxon>Bacteroidia</taxon>
        <taxon>Marinilabiliales</taxon>
        <taxon>Prolixibacteraceae</taxon>
        <taxon>Mariniphaga</taxon>
    </lineage>
</organism>
<dbReference type="EMBL" id="FQUM01000005">
    <property type="protein sequence ID" value="SHF46566.1"/>
    <property type="molecule type" value="Genomic_DNA"/>
</dbReference>
<evidence type="ECO:0000313" key="1">
    <source>
        <dbReference type="EMBL" id="SHF46566.1"/>
    </source>
</evidence>
<dbReference type="InterPro" id="IPR029063">
    <property type="entry name" value="SAM-dependent_MTases_sf"/>
</dbReference>
<dbReference type="SUPFAM" id="SSF53335">
    <property type="entry name" value="S-adenosyl-L-methionine-dependent methyltransferases"/>
    <property type="match status" value="1"/>
</dbReference>
<dbReference type="RefSeq" id="WP_073002221.1">
    <property type="nucleotide sequence ID" value="NZ_FQUM01000005.1"/>
</dbReference>
<evidence type="ECO:0000313" key="2">
    <source>
        <dbReference type="Proteomes" id="UP000184164"/>
    </source>
</evidence>
<protein>
    <submittedName>
        <fullName evidence="1">Uncharacterized protein</fullName>
    </submittedName>
</protein>
<name>A0A1M5BW01_9BACT</name>
<accession>A0A1M5BW01</accession>
<dbReference type="Gene3D" id="3.40.50.150">
    <property type="entry name" value="Vaccinia Virus protein VP39"/>
    <property type="match status" value="2"/>
</dbReference>
<dbReference type="OrthoDB" id="9800801at2"/>
<sequence length="443" mass="51168">MIVTENKIKESLSLISNEILNGANFNRSEYARNILNYPAMMVPSVQEPIIKSLSETFEGEVSLLDPFMGASNTLVTGMKYGLNIFGQDINPLSVLLSKVKTRYYSKDALSTSEESIKIRVQNDTSIKKEVSFHNIDKWFKNDVQIELSRLYRAIRQESAIEIRQFLWVTLAEVIRLTSNDRTSTFKMHIRPTDEIVNRNLSPQKYFFSILKRSISDLNDFCSMLSENNFIRKNKYIKDVDVVWGDSLKAINTKKIFDLLITSPPYGDNQTTVTYGQFSYLPLQWIPIEDIDEKITFDYLKTIQQIDSNSLGGKMIDNFSQKKENLFQKSKTVRQLFDTFNLDEQIKAKKVINFVHDLDKTIDNLLAKLNKGAYMVWTVGNRNVNKRVVQNDNILIDLLSSKKVDLITDLERDILGKRMPGRNNFSNTMSKEKILIFKIPINNE</sequence>
<proteinExistence type="predicted"/>
<keyword evidence="2" id="KW-1185">Reference proteome</keyword>
<dbReference type="Proteomes" id="UP000184164">
    <property type="component" value="Unassembled WGS sequence"/>
</dbReference>
<dbReference type="AlphaFoldDB" id="A0A1M5BW01"/>
<reference evidence="2" key="1">
    <citation type="submission" date="2016-11" db="EMBL/GenBank/DDBJ databases">
        <authorList>
            <person name="Varghese N."/>
            <person name="Submissions S."/>
        </authorList>
    </citation>
    <scope>NUCLEOTIDE SEQUENCE [LARGE SCALE GENOMIC DNA]</scope>
    <source>
        <strain evidence="2">DSM 26910</strain>
    </source>
</reference>
<gene>
    <name evidence="1" type="ORF">SAMN05444274_105327</name>
</gene>